<evidence type="ECO:0000256" key="1">
    <source>
        <dbReference type="ARBA" id="ARBA00004167"/>
    </source>
</evidence>
<dbReference type="PANTHER" id="PTHR13806">
    <property type="entry name" value="FLOTILLIN-RELATED"/>
    <property type="match status" value="1"/>
</dbReference>
<gene>
    <name evidence="9" type="ORF">HY912_00830</name>
</gene>
<proteinExistence type="inferred from homology"/>
<dbReference type="Pfam" id="PF01145">
    <property type="entry name" value="Band_7"/>
    <property type="match status" value="1"/>
</dbReference>
<dbReference type="Proteomes" id="UP000807825">
    <property type="component" value="Unassembled WGS sequence"/>
</dbReference>
<comment type="subcellular location">
    <subcellularLocation>
        <location evidence="2">Cell membrane</location>
    </subcellularLocation>
    <subcellularLocation>
        <location evidence="1">Membrane</location>
        <topology evidence="1">Single-pass membrane protein</topology>
    </subcellularLocation>
</comment>
<evidence type="ECO:0000313" key="10">
    <source>
        <dbReference type="Proteomes" id="UP000807825"/>
    </source>
</evidence>
<organism evidence="9 10">
    <name type="scientific">Desulfomonile tiedjei</name>
    <dbReference type="NCBI Taxonomy" id="2358"/>
    <lineage>
        <taxon>Bacteria</taxon>
        <taxon>Pseudomonadati</taxon>
        <taxon>Thermodesulfobacteriota</taxon>
        <taxon>Desulfomonilia</taxon>
        <taxon>Desulfomonilales</taxon>
        <taxon>Desulfomonilaceae</taxon>
        <taxon>Desulfomonile</taxon>
    </lineage>
</organism>
<feature type="region of interest" description="Disordered" evidence="7">
    <location>
        <begin position="484"/>
        <end position="503"/>
    </location>
</feature>
<keyword evidence="4" id="KW-1003">Cell membrane</keyword>
<dbReference type="PANTHER" id="PTHR13806:SF31">
    <property type="entry name" value="FLOTILLIN-LIKE PROTEIN 1-RELATED"/>
    <property type="match status" value="1"/>
</dbReference>
<evidence type="ECO:0000256" key="5">
    <source>
        <dbReference type="ARBA" id="ARBA00023136"/>
    </source>
</evidence>
<dbReference type="EMBL" id="JACRDE010000026">
    <property type="protein sequence ID" value="MBI5248011.1"/>
    <property type="molecule type" value="Genomic_DNA"/>
</dbReference>
<dbReference type="SMART" id="SM00244">
    <property type="entry name" value="PHB"/>
    <property type="match status" value="1"/>
</dbReference>
<protein>
    <submittedName>
        <fullName evidence="9">Flotillin family protein</fullName>
    </submittedName>
</protein>
<dbReference type="GO" id="GO:0005886">
    <property type="term" value="C:plasma membrane"/>
    <property type="evidence" value="ECO:0007669"/>
    <property type="project" value="UniProtKB-SubCell"/>
</dbReference>
<accession>A0A9D6Z4A2</accession>
<sequence length="503" mass="54121">MMTAVTLTVLLGVILCVLLWVFVGRYKRCPSNRILVIYGKTGEGAAKCVHGGAAFVWPVLQYFEWLDLEPFVVPIELTNALSQENIRVSVPTTVTAAISTEQGIMQNAAIRLLGQTLDDVRKQAQDIILGQMRAVIATMRIEEINRDRQAFMAKVNDAVSVELEKIGLSVINVNIKDIEDDSGYIKALGRKAAAEAVNQAIIDVAEQEKLGKIGVAERERDQRRAVAAANSEASVGESEAERDRRKAVAAAEASASIGEAEASRDRRQKTSVLDAQAVETEATANANKAGFQATQKVAEEGARAKAQSAAAQADATVRVAKEESEKLAEEARARREEARLNAEVVVPAEADRKKAVVNAEAQRQQKALVAKGEAEAVFARMQAEAQGAQAQLNARAEGYKALIQSCGADPSLTAALLLIEKLVELTHIQAEAIQNLPIEKMIVWDGGGDGGISDLGRRLLGVLPPMHDMAKTVGLQLPEFLGKAADHGKAEEKSHPAQKPEHK</sequence>
<keyword evidence="6" id="KW-0175">Coiled coil</keyword>
<reference evidence="9" key="1">
    <citation type="submission" date="2020-07" db="EMBL/GenBank/DDBJ databases">
        <title>Huge and variable diversity of episymbiotic CPR bacteria and DPANN archaea in groundwater ecosystems.</title>
        <authorList>
            <person name="He C.Y."/>
            <person name="Keren R."/>
            <person name="Whittaker M."/>
            <person name="Farag I.F."/>
            <person name="Doudna J."/>
            <person name="Cate J.H.D."/>
            <person name="Banfield J.F."/>
        </authorList>
    </citation>
    <scope>NUCLEOTIDE SEQUENCE</scope>
    <source>
        <strain evidence="9">NC_groundwater_1664_Pr3_B-0.1um_52_9</strain>
    </source>
</reference>
<dbReference type="InterPro" id="IPR001107">
    <property type="entry name" value="Band_7"/>
</dbReference>
<comment type="caution">
    <text evidence="9">The sequence shown here is derived from an EMBL/GenBank/DDBJ whole genome shotgun (WGS) entry which is preliminary data.</text>
</comment>
<dbReference type="SUPFAM" id="SSF117892">
    <property type="entry name" value="Band 7/SPFH domain"/>
    <property type="match status" value="1"/>
</dbReference>
<feature type="domain" description="Band 7" evidence="8">
    <location>
        <begin position="24"/>
        <end position="192"/>
    </location>
</feature>
<evidence type="ECO:0000259" key="8">
    <source>
        <dbReference type="SMART" id="SM00244"/>
    </source>
</evidence>
<evidence type="ECO:0000256" key="3">
    <source>
        <dbReference type="ARBA" id="ARBA00007161"/>
    </source>
</evidence>
<feature type="coiled-coil region" evidence="6">
    <location>
        <begin position="310"/>
        <end position="341"/>
    </location>
</feature>
<dbReference type="InterPro" id="IPR027705">
    <property type="entry name" value="Flotillin_fam"/>
</dbReference>
<dbReference type="CDD" id="cd03399">
    <property type="entry name" value="SPFH_flotillin"/>
    <property type="match status" value="1"/>
</dbReference>
<keyword evidence="5" id="KW-0472">Membrane</keyword>
<dbReference type="Gene3D" id="3.30.479.30">
    <property type="entry name" value="Band 7 domain"/>
    <property type="match status" value="1"/>
</dbReference>
<evidence type="ECO:0000256" key="4">
    <source>
        <dbReference type="ARBA" id="ARBA00022475"/>
    </source>
</evidence>
<name>A0A9D6Z4A2_9BACT</name>
<dbReference type="InterPro" id="IPR036013">
    <property type="entry name" value="Band_7/SPFH_dom_sf"/>
</dbReference>
<evidence type="ECO:0000256" key="2">
    <source>
        <dbReference type="ARBA" id="ARBA00004236"/>
    </source>
</evidence>
<dbReference type="AlphaFoldDB" id="A0A9D6Z4A2"/>
<evidence type="ECO:0000313" key="9">
    <source>
        <dbReference type="EMBL" id="MBI5248011.1"/>
    </source>
</evidence>
<evidence type="ECO:0000256" key="7">
    <source>
        <dbReference type="SAM" id="MobiDB-lite"/>
    </source>
</evidence>
<evidence type="ECO:0000256" key="6">
    <source>
        <dbReference type="SAM" id="Coils"/>
    </source>
</evidence>
<feature type="region of interest" description="Disordered" evidence="7">
    <location>
        <begin position="224"/>
        <end position="247"/>
    </location>
</feature>
<comment type="similarity">
    <text evidence="3">Belongs to the band 7/mec-2 family. Flotillin subfamily.</text>
</comment>